<dbReference type="AlphaFoldDB" id="A0A177AXD7"/>
<evidence type="ECO:0000313" key="3">
    <source>
        <dbReference type="Proteomes" id="UP000078046"/>
    </source>
</evidence>
<dbReference type="Proteomes" id="UP000078046">
    <property type="component" value="Unassembled WGS sequence"/>
</dbReference>
<keyword evidence="3" id="KW-1185">Reference proteome</keyword>
<name>A0A177AXD7_9BILA</name>
<protein>
    <submittedName>
        <fullName evidence="2">Uncharacterized protein</fullName>
    </submittedName>
</protein>
<organism evidence="2 3">
    <name type="scientific">Intoshia linei</name>
    <dbReference type="NCBI Taxonomy" id="1819745"/>
    <lineage>
        <taxon>Eukaryota</taxon>
        <taxon>Metazoa</taxon>
        <taxon>Spiralia</taxon>
        <taxon>Lophotrochozoa</taxon>
        <taxon>Mesozoa</taxon>
        <taxon>Orthonectida</taxon>
        <taxon>Rhopaluridae</taxon>
        <taxon>Intoshia</taxon>
    </lineage>
</organism>
<reference evidence="2 3" key="1">
    <citation type="submission" date="2016-04" db="EMBL/GenBank/DDBJ databases">
        <title>The genome of Intoshia linei affirms orthonectids as highly simplified spiralians.</title>
        <authorList>
            <person name="Mikhailov K.V."/>
            <person name="Slusarev G.S."/>
            <person name="Nikitin M.A."/>
            <person name="Logacheva M.D."/>
            <person name="Penin A."/>
            <person name="Aleoshin V."/>
            <person name="Panchin Y.V."/>
        </authorList>
    </citation>
    <scope>NUCLEOTIDE SEQUENCE [LARGE SCALE GENOMIC DNA]</scope>
    <source>
        <strain evidence="2">Intl2013</strain>
        <tissue evidence="2">Whole animal</tissue>
    </source>
</reference>
<dbReference type="EMBL" id="LWCA01001058">
    <property type="protein sequence ID" value="OAF66033.1"/>
    <property type="molecule type" value="Genomic_DNA"/>
</dbReference>
<comment type="caution">
    <text evidence="2">The sequence shown here is derived from an EMBL/GenBank/DDBJ whole genome shotgun (WGS) entry which is preliminary data.</text>
</comment>
<feature type="coiled-coil region" evidence="1">
    <location>
        <begin position="80"/>
        <end position="122"/>
    </location>
</feature>
<evidence type="ECO:0000313" key="2">
    <source>
        <dbReference type="EMBL" id="OAF66033.1"/>
    </source>
</evidence>
<proteinExistence type="predicted"/>
<evidence type="ECO:0000256" key="1">
    <source>
        <dbReference type="SAM" id="Coils"/>
    </source>
</evidence>
<keyword evidence="1" id="KW-0175">Coiled coil</keyword>
<gene>
    <name evidence="2" type="ORF">A3Q56_06246</name>
</gene>
<accession>A0A177AXD7</accession>
<sequence length="232" mass="27381">MQYREIKYEDDVFIDCIDEAKLNNKLECQNIIEKSMEIKKKIFNKYLSEEISDIEAFQNKCNTMSDKLWQNLMTLEINLVDQFEETINAYETNRADMIENFIEEFSANIAQMQDLENNFNEKLSEVAIVTLEKVVKNEIDDEILKDIKDLFLDKDTLINSIASSHEKHVSIIEAIEENINSRIRSDHISIIENINNIQDIERNRKRVVEISQLIDNLRDECDQYVEIEFDAN</sequence>
<dbReference type="OrthoDB" id="27917at2759"/>